<evidence type="ECO:0000313" key="2">
    <source>
        <dbReference type="EMBL" id="KAK4325108.1"/>
    </source>
</evidence>
<evidence type="ECO:0000313" key="3">
    <source>
        <dbReference type="Proteomes" id="UP001292094"/>
    </source>
</evidence>
<sequence>MFRCWEIILVLHIYRTLLTHGFLMERTYPPYFDDCLVPLTVRHLIVKYTSLGDLRRRHLSEYRVGEGSYSLSQVLGEEACIVGGNTLSYMEDAGLFHKL</sequence>
<dbReference type="EMBL" id="JAWZYT010000298">
    <property type="protein sequence ID" value="KAK4325108.1"/>
    <property type="molecule type" value="Genomic_DNA"/>
</dbReference>
<evidence type="ECO:0000256" key="1">
    <source>
        <dbReference type="SAM" id="SignalP"/>
    </source>
</evidence>
<accession>A0AAE1QGT4</accession>
<organism evidence="2 3">
    <name type="scientific">Petrolisthes manimaculis</name>
    <dbReference type="NCBI Taxonomy" id="1843537"/>
    <lineage>
        <taxon>Eukaryota</taxon>
        <taxon>Metazoa</taxon>
        <taxon>Ecdysozoa</taxon>
        <taxon>Arthropoda</taxon>
        <taxon>Crustacea</taxon>
        <taxon>Multicrustacea</taxon>
        <taxon>Malacostraca</taxon>
        <taxon>Eumalacostraca</taxon>
        <taxon>Eucarida</taxon>
        <taxon>Decapoda</taxon>
        <taxon>Pleocyemata</taxon>
        <taxon>Anomura</taxon>
        <taxon>Galatheoidea</taxon>
        <taxon>Porcellanidae</taxon>
        <taxon>Petrolisthes</taxon>
    </lineage>
</organism>
<keyword evidence="1" id="KW-0732">Signal</keyword>
<proteinExistence type="predicted"/>
<feature type="signal peptide" evidence="1">
    <location>
        <begin position="1"/>
        <end position="21"/>
    </location>
</feature>
<gene>
    <name evidence="2" type="ORF">Pmani_004263</name>
</gene>
<protein>
    <submittedName>
        <fullName evidence="2">Uncharacterized protein</fullName>
    </submittedName>
</protein>
<feature type="chain" id="PRO_5042017229" evidence="1">
    <location>
        <begin position="22"/>
        <end position="99"/>
    </location>
</feature>
<dbReference type="AlphaFoldDB" id="A0AAE1QGT4"/>
<comment type="caution">
    <text evidence="2">The sequence shown here is derived from an EMBL/GenBank/DDBJ whole genome shotgun (WGS) entry which is preliminary data.</text>
</comment>
<name>A0AAE1QGT4_9EUCA</name>
<keyword evidence="3" id="KW-1185">Reference proteome</keyword>
<reference evidence="2" key="1">
    <citation type="submission" date="2023-11" db="EMBL/GenBank/DDBJ databases">
        <title>Genome assemblies of two species of porcelain crab, Petrolisthes cinctipes and Petrolisthes manimaculis (Anomura: Porcellanidae).</title>
        <authorList>
            <person name="Angst P."/>
        </authorList>
    </citation>
    <scope>NUCLEOTIDE SEQUENCE</scope>
    <source>
        <strain evidence="2">PB745_02</strain>
        <tissue evidence="2">Gill</tissue>
    </source>
</reference>
<dbReference type="Proteomes" id="UP001292094">
    <property type="component" value="Unassembled WGS sequence"/>
</dbReference>